<keyword evidence="12" id="KW-1185">Reference proteome</keyword>
<evidence type="ECO:0000256" key="6">
    <source>
        <dbReference type="ARBA" id="ARBA00023002"/>
    </source>
</evidence>
<proteinExistence type="inferred from homology"/>
<dbReference type="InterPro" id="IPR011032">
    <property type="entry name" value="GroES-like_sf"/>
</dbReference>
<organism evidence="10">
    <name type="scientific">Gaeumannomyces tritici (strain R3-111a-1)</name>
    <name type="common">Wheat and barley take-all root rot fungus</name>
    <name type="synonym">Gaeumannomyces graminis var. tritici</name>
    <dbReference type="NCBI Taxonomy" id="644352"/>
    <lineage>
        <taxon>Eukaryota</taxon>
        <taxon>Fungi</taxon>
        <taxon>Dikarya</taxon>
        <taxon>Ascomycota</taxon>
        <taxon>Pezizomycotina</taxon>
        <taxon>Sordariomycetes</taxon>
        <taxon>Sordariomycetidae</taxon>
        <taxon>Magnaporthales</taxon>
        <taxon>Magnaporthaceae</taxon>
        <taxon>Gaeumannomyces</taxon>
    </lineage>
</organism>
<dbReference type="GO" id="GO:0008270">
    <property type="term" value="F:zinc ion binding"/>
    <property type="evidence" value="ECO:0007669"/>
    <property type="project" value="InterPro"/>
</dbReference>
<dbReference type="Gene3D" id="3.40.50.720">
    <property type="entry name" value="NAD(P)-binding Rossmann-like Domain"/>
    <property type="match status" value="1"/>
</dbReference>
<feature type="domain" description="Enoyl reductase (ER)" evidence="9">
    <location>
        <begin position="16"/>
        <end position="362"/>
    </location>
</feature>
<evidence type="ECO:0000313" key="10">
    <source>
        <dbReference type="EMBL" id="EJT78360.1"/>
    </source>
</evidence>
<keyword evidence="6" id="KW-0560">Oxidoreductase</keyword>
<dbReference type="Pfam" id="PF00107">
    <property type="entry name" value="ADH_zinc_N"/>
    <property type="match status" value="1"/>
</dbReference>
<accession>J3NQA4</accession>
<evidence type="ECO:0000256" key="3">
    <source>
        <dbReference type="ARBA" id="ARBA00013190"/>
    </source>
</evidence>
<dbReference type="EnsemblFungi" id="EJT78360">
    <property type="protein sequence ID" value="EJT78360"/>
    <property type="gene ID" value="GGTG_03461"/>
</dbReference>
<dbReference type="SMART" id="SM00829">
    <property type="entry name" value="PKS_ER"/>
    <property type="match status" value="1"/>
</dbReference>
<dbReference type="OrthoDB" id="1879366at2759"/>
<evidence type="ECO:0000256" key="5">
    <source>
        <dbReference type="ARBA" id="ARBA00022833"/>
    </source>
</evidence>
<dbReference type="GO" id="GO:0004022">
    <property type="term" value="F:alcohol dehydrogenase (NAD+) activity"/>
    <property type="evidence" value="ECO:0007669"/>
    <property type="project" value="UniProtKB-EC"/>
</dbReference>
<reference evidence="11" key="5">
    <citation type="submission" date="2018-04" db="UniProtKB">
        <authorList>
            <consortium name="EnsemblFungi"/>
        </authorList>
    </citation>
    <scope>IDENTIFICATION</scope>
    <source>
        <strain evidence="11">R3-111a-1</strain>
    </source>
</reference>
<evidence type="ECO:0000256" key="7">
    <source>
        <dbReference type="ARBA" id="ARBA00023027"/>
    </source>
</evidence>
<dbReference type="FunFam" id="3.40.50.720:FF:000039">
    <property type="entry name" value="Alcohol dehydrogenase AdhP"/>
    <property type="match status" value="1"/>
</dbReference>
<gene>
    <name evidence="11" type="primary">20343919</name>
    <name evidence="10" type="ORF">GGTG_03461</name>
</gene>
<dbReference type="InterPro" id="IPR002328">
    <property type="entry name" value="ADH_Zn_CS"/>
</dbReference>
<dbReference type="GO" id="GO:0005737">
    <property type="term" value="C:cytoplasm"/>
    <property type="evidence" value="ECO:0007669"/>
    <property type="project" value="TreeGrafter"/>
</dbReference>
<evidence type="ECO:0000313" key="12">
    <source>
        <dbReference type="Proteomes" id="UP000006039"/>
    </source>
</evidence>
<dbReference type="RefSeq" id="XP_009219505.1">
    <property type="nucleotide sequence ID" value="XM_009221241.1"/>
</dbReference>
<evidence type="ECO:0000256" key="2">
    <source>
        <dbReference type="ARBA" id="ARBA00008072"/>
    </source>
</evidence>
<dbReference type="GeneID" id="20343919"/>
<dbReference type="AlphaFoldDB" id="J3NQA4"/>
<reference evidence="12" key="1">
    <citation type="submission" date="2010-07" db="EMBL/GenBank/DDBJ databases">
        <title>The genome sequence of Gaeumannomyces graminis var. tritici strain R3-111a-1.</title>
        <authorList>
            <consortium name="The Broad Institute Genome Sequencing Platform"/>
            <person name="Ma L.-J."/>
            <person name="Dead R."/>
            <person name="Young S."/>
            <person name="Zeng Q."/>
            <person name="Koehrsen M."/>
            <person name="Alvarado L."/>
            <person name="Berlin A."/>
            <person name="Chapman S.B."/>
            <person name="Chen Z."/>
            <person name="Freedman E."/>
            <person name="Gellesch M."/>
            <person name="Goldberg J."/>
            <person name="Griggs A."/>
            <person name="Gujja S."/>
            <person name="Heilman E.R."/>
            <person name="Heiman D."/>
            <person name="Hepburn T."/>
            <person name="Howarth C."/>
            <person name="Jen D."/>
            <person name="Larson L."/>
            <person name="Mehta T."/>
            <person name="Neiman D."/>
            <person name="Pearson M."/>
            <person name="Roberts A."/>
            <person name="Saif S."/>
            <person name="Shea T."/>
            <person name="Shenoy N."/>
            <person name="Sisk P."/>
            <person name="Stolte C."/>
            <person name="Sykes S."/>
            <person name="Walk T."/>
            <person name="White J."/>
            <person name="Yandava C."/>
            <person name="Haas B."/>
            <person name="Nusbaum C."/>
            <person name="Birren B."/>
        </authorList>
    </citation>
    <scope>NUCLEOTIDE SEQUENCE [LARGE SCALE GENOMIC DNA]</scope>
    <source>
        <strain evidence="12">R3-111a-1</strain>
    </source>
</reference>
<name>J3NQA4_GAET3</name>
<evidence type="ECO:0000256" key="8">
    <source>
        <dbReference type="RuleBase" id="RU361277"/>
    </source>
</evidence>
<dbReference type="PANTHER" id="PTHR42940">
    <property type="entry name" value="ALCOHOL DEHYDROGENASE 1-RELATED"/>
    <property type="match status" value="1"/>
</dbReference>
<keyword evidence="4 8" id="KW-0479">Metal-binding</keyword>
<dbReference type="EMBL" id="GL385396">
    <property type="protein sequence ID" value="EJT78360.1"/>
    <property type="molecule type" value="Genomic_DNA"/>
</dbReference>
<dbReference type="InterPro" id="IPR013154">
    <property type="entry name" value="ADH-like_N"/>
</dbReference>
<keyword evidence="5 8" id="KW-0862">Zinc</keyword>
<dbReference type="PROSITE" id="PS00059">
    <property type="entry name" value="ADH_ZINC"/>
    <property type="match status" value="1"/>
</dbReference>
<dbReference type="SUPFAM" id="SSF51735">
    <property type="entry name" value="NAD(P)-binding Rossmann-fold domains"/>
    <property type="match status" value="1"/>
</dbReference>
<protein>
    <recommendedName>
        <fullName evidence="3">alcohol dehydrogenase</fullName>
        <ecNumber evidence="3">1.1.1.1</ecNumber>
    </recommendedName>
</protein>
<evidence type="ECO:0000256" key="4">
    <source>
        <dbReference type="ARBA" id="ARBA00022723"/>
    </source>
</evidence>
<dbReference type="InterPro" id="IPR013149">
    <property type="entry name" value="ADH-like_C"/>
</dbReference>
<evidence type="ECO:0000313" key="11">
    <source>
        <dbReference type="EnsemblFungi" id="EJT78360"/>
    </source>
</evidence>
<dbReference type="Gene3D" id="3.90.180.10">
    <property type="entry name" value="Medium-chain alcohol dehydrogenases, catalytic domain"/>
    <property type="match status" value="1"/>
</dbReference>
<keyword evidence="7" id="KW-0520">NAD</keyword>
<sequence>MKMPSTQLAAVLVEPGAAPKFEVQEIPVPVPGPNELLVRLSVTSICGSDYGMAAGHLGPTMSVLGHEGVGRVVTAGANAAHLVGDGGGSGGVHVGQRVAVCLTRDTCGSCAYCAAPDALEAAHRCEAKIFSGFKVDGTFAQFALVQARWAQPLPARFDGVPDDLVAPVLCGGVTAYKAVKSCGLTPGQWLAVPGAAGGVGAFVVAYGRAMGYRVIGLDVGKAKEAYVLSQGAESYVDVTQVEDLGKEVARLTGGSGVNAVVVTAGSGAAYQSALGTLAPFGTLMCVGIPPPDAFISIHPIKIIESGIKITGSMTGTRKDVLEALEFVRRGVVVPKVHSGKLADMTKLILEVAKGTIEGKYVVSLGDEDTAQPTVGSMVTL</sequence>
<dbReference type="eggNOG" id="KOG0023">
    <property type="taxonomic scope" value="Eukaryota"/>
</dbReference>
<dbReference type="InterPro" id="IPR036291">
    <property type="entry name" value="NAD(P)-bd_dom_sf"/>
</dbReference>
<dbReference type="SUPFAM" id="SSF50129">
    <property type="entry name" value="GroES-like"/>
    <property type="match status" value="1"/>
</dbReference>
<dbReference type="InterPro" id="IPR020843">
    <property type="entry name" value="ER"/>
</dbReference>
<dbReference type="Pfam" id="PF08240">
    <property type="entry name" value="ADH_N"/>
    <property type="match status" value="1"/>
</dbReference>
<evidence type="ECO:0000256" key="1">
    <source>
        <dbReference type="ARBA" id="ARBA00001947"/>
    </source>
</evidence>
<dbReference type="VEuPathDB" id="FungiDB:GGTG_03461"/>
<comment type="cofactor">
    <cofactor evidence="1 8">
        <name>Zn(2+)</name>
        <dbReference type="ChEBI" id="CHEBI:29105"/>
    </cofactor>
</comment>
<reference evidence="10" key="3">
    <citation type="submission" date="2010-09" db="EMBL/GenBank/DDBJ databases">
        <title>Annotation of Gaeumannomyces graminis var. tritici R3-111a-1.</title>
        <authorList>
            <consortium name="The Broad Institute Genome Sequencing Platform"/>
            <person name="Ma L.-J."/>
            <person name="Dead R."/>
            <person name="Young S.K."/>
            <person name="Zeng Q."/>
            <person name="Gargeya S."/>
            <person name="Fitzgerald M."/>
            <person name="Haas B."/>
            <person name="Abouelleil A."/>
            <person name="Alvarado L."/>
            <person name="Arachchi H.M."/>
            <person name="Berlin A."/>
            <person name="Brown A."/>
            <person name="Chapman S.B."/>
            <person name="Chen Z."/>
            <person name="Dunbar C."/>
            <person name="Freedman E."/>
            <person name="Gearin G."/>
            <person name="Gellesch M."/>
            <person name="Goldberg J."/>
            <person name="Griggs A."/>
            <person name="Gujja S."/>
            <person name="Heiman D."/>
            <person name="Howarth C."/>
            <person name="Larson L."/>
            <person name="Lui A."/>
            <person name="MacDonald P.J.P."/>
            <person name="Mehta T."/>
            <person name="Montmayeur A."/>
            <person name="Murphy C."/>
            <person name="Neiman D."/>
            <person name="Pearson M."/>
            <person name="Priest M."/>
            <person name="Roberts A."/>
            <person name="Saif S."/>
            <person name="Shea T."/>
            <person name="Shenoy N."/>
            <person name="Sisk P."/>
            <person name="Stolte C."/>
            <person name="Sykes S."/>
            <person name="Yandava C."/>
            <person name="Wortman J."/>
            <person name="Nusbaum C."/>
            <person name="Birren B."/>
        </authorList>
    </citation>
    <scope>NUCLEOTIDE SEQUENCE</scope>
    <source>
        <strain evidence="10">R3-111a-1</strain>
    </source>
</reference>
<dbReference type="CDD" id="cd08297">
    <property type="entry name" value="CAD3"/>
    <property type="match status" value="1"/>
</dbReference>
<dbReference type="PANTHER" id="PTHR42940:SF3">
    <property type="entry name" value="ALCOHOL DEHYDROGENASE 1-RELATED"/>
    <property type="match status" value="1"/>
</dbReference>
<evidence type="ECO:0000259" key="9">
    <source>
        <dbReference type="SMART" id="SM00829"/>
    </source>
</evidence>
<dbReference type="Proteomes" id="UP000006039">
    <property type="component" value="Unassembled WGS sequence"/>
</dbReference>
<dbReference type="HOGENOM" id="CLU_026673_20_1_1"/>
<dbReference type="STRING" id="644352.J3NQA4"/>
<comment type="similarity">
    <text evidence="2 8">Belongs to the zinc-containing alcohol dehydrogenase family.</text>
</comment>
<reference evidence="11" key="4">
    <citation type="journal article" date="2015" name="G3 (Bethesda)">
        <title>Genome sequences of three phytopathogenic species of the Magnaporthaceae family of fungi.</title>
        <authorList>
            <person name="Okagaki L.H."/>
            <person name="Nunes C.C."/>
            <person name="Sailsbery J."/>
            <person name="Clay B."/>
            <person name="Brown D."/>
            <person name="John T."/>
            <person name="Oh Y."/>
            <person name="Young N."/>
            <person name="Fitzgerald M."/>
            <person name="Haas B.J."/>
            <person name="Zeng Q."/>
            <person name="Young S."/>
            <person name="Adiconis X."/>
            <person name="Fan L."/>
            <person name="Levin J.Z."/>
            <person name="Mitchell T.K."/>
            <person name="Okubara P.A."/>
            <person name="Farman M.L."/>
            <person name="Kohn L.M."/>
            <person name="Birren B."/>
            <person name="Ma L.-J."/>
            <person name="Dean R.A."/>
        </authorList>
    </citation>
    <scope>NUCLEOTIDE SEQUENCE</scope>
    <source>
        <strain evidence="11">R3-111a-1</strain>
    </source>
</reference>
<reference evidence="10" key="2">
    <citation type="submission" date="2010-07" db="EMBL/GenBank/DDBJ databases">
        <authorList>
            <consortium name="The Broad Institute Genome Sequencing Platform"/>
            <consortium name="Broad Institute Genome Sequencing Center for Infectious Disease"/>
            <person name="Ma L.-J."/>
            <person name="Dead R."/>
            <person name="Young S."/>
            <person name="Zeng Q."/>
            <person name="Koehrsen M."/>
            <person name="Alvarado L."/>
            <person name="Berlin A."/>
            <person name="Chapman S.B."/>
            <person name="Chen Z."/>
            <person name="Freedman E."/>
            <person name="Gellesch M."/>
            <person name="Goldberg J."/>
            <person name="Griggs A."/>
            <person name="Gujja S."/>
            <person name="Heilman E.R."/>
            <person name="Heiman D."/>
            <person name="Hepburn T."/>
            <person name="Howarth C."/>
            <person name="Jen D."/>
            <person name="Larson L."/>
            <person name="Mehta T."/>
            <person name="Neiman D."/>
            <person name="Pearson M."/>
            <person name="Roberts A."/>
            <person name="Saif S."/>
            <person name="Shea T."/>
            <person name="Shenoy N."/>
            <person name="Sisk P."/>
            <person name="Stolte C."/>
            <person name="Sykes S."/>
            <person name="Walk T."/>
            <person name="White J."/>
            <person name="Yandava C."/>
            <person name="Haas B."/>
            <person name="Nusbaum C."/>
            <person name="Birren B."/>
        </authorList>
    </citation>
    <scope>NUCLEOTIDE SEQUENCE</scope>
    <source>
        <strain evidence="10">R3-111a-1</strain>
    </source>
</reference>
<dbReference type="EC" id="1.1.1.1" evidence="3"/>